<dbReference type="NCBIfam" id="TIGR01760">
    <property type="entry name" value="tape_meas_TP901"/>
    <property type="match status" value="1"/>
</dbReference>
<dbReference type="Proteomes" id="UP000671960">
    <property type="component" value="Chromosome"/>
</dbReference>
<dbReference type="InterPro" id="IPR010090">
    <property type="entry name" value="Phage_tape_meas"/>
</dbReference>
<feature type="domain" description="Phage tail tape measure protein" evidence="3">
    <location>
        <begin position="89"/>
        <end position="284"/>
    </location>
</feature>
<evidence type="ECO:0000313" key="4">
    <source>
        <dbReference type="EMBL" id="QTF10028.1"/>
    </source>
</evidence>
<keyword evidence="2" id="KW-0472">Membrane</keyword>
<keyword evidence="1" id="KW-1188">Viral release from host cell</keyword>
<dbReference type="PANTHER" id="PTHR37813">
    <property type="entry name" value="FELS-2 PROPHAGE PROTEIN"/>
    <property type="match status" value="1"/>
</dbReference>
<reference evidence="4 5" key="1">
    <citation type="submission" date="2020-03" db="EMBL/GenBank/DDBJ databases">
        <authorList>
            <person name="Bakhshi Ganjeh M."/>
        </authorList>
    </citation>
    <scope>NUCLEOTIDE SEQUENCE [LARGE SCALE GENOMIC DNA]</scope>
    <source>
        <strain evidence="5">Iran 50</strain>
    </source>
</reference>
<accession>A0ABX7UWC0</accession>
<keyword evidence="5" id="KW-1185">Reference proteome</keyword>
<evidence type="ECO:0000256" key="1">
    <source>
        <dbReference type="ARBA" id="ARBA00022612"/>
    </source>
</evidence>
<dbReference type="EMBL" id="CP050854">
    <property type="protein sequence ID" value="QTF10028.1"/>
    <property type="molecule type" value="Genomic_DNA"/>
</dbReference>
<keyword evidence="2" id="KW-1133">Transmembrane helix</keyword>
<keyword evidence="2" id="KW-0812">Transmembrane</keyword>
<sequence>MKQLDFTLSLIDKLTRPIKQAQSSVTGFAEKSQAAFKRIAIGGAGLFATGLAIRDALAPAIEMNDALLSASAQGVSDATLKQVAENGLKYSVQYGKSALEFVQSTEMIKSSVGGLSDGELPRMTTITNTVAAALKTTAAETTEFMGQMFANFRTEAQALGNVDFAERVAGKAAYMRQAFGTEMAAIKDLMEGSKGAGTNFGIGMDEQMAVLGELQRTLGSEASGSYESFLTGAAEGAKKLGLNFTDATGKMLSMPQMLEKLHGKYGASIEGNLKAQKELDEAFGGGAAVIKQLYGNVGVLQRHITELGSSDGMKRATEMAEKMANPWDRLVAVWYAIRAAMGATLLPVLYPLINKMADAGQTLLRWQTLFPNITRVIGYAVLAVLSFAAAGAVANIVMGIHGFVVLGLTRILSPLSRLFRLNALAMWVGNRAAAAFSGILKWLRSGFLAASIAARAGALSFGLVTWPIVLIGAAITGLIVLLVKLWQPIKAFVTGFISGFSAAAGSLSPFSGLFDMIGAALGVVWQGVKTLFDWFGNLLSPVQMTADQLVGATSAGETFGRIVASGIGLLLMPIEAAIRGLKFLWDIFGIIKQGWSDVIDNFSIQSPVESFITIAKTLGNVFSNLWEAIKKHFSETYSWIIEKLNYIPGINIDVPMNQVSSPVSGIQPIEQVVKSAPNTQTTLTSVIMPTPAVAASIPNVAVMPARLKEPAMPASIKPGNNELLTGGKLKGIERGGVNKEINNSSKSYTDNSKHFGSVVIHTDKGMTPEQLSEWEELR</sequence>
<dbReference type="Pfam" id="PF10145">
    <property type="entry name" value="PhageMin_Tail"/>
    <property type="match status" value="1"/>
</dbReference>
<protein>
    <submittedName>
        <fullName evidence="4">Phage tail tape measure protein</fullName>
    </submittedName>
</protein>
<evidence type="ECO:0000313" key="5">
    <source>
        <dbReference type="Proteomes" id="UP000671960"/>
    </source>
</evidence>
<dbReference type="PANTHER" id="PTHR37813:SF1">
    <property type="entry name" value="FELS-2 PROPHAGE PROTEIN"/>
    <property type="match status" value="1"/>
</dbReference>
<feature type="transmembrane region" description="Helical" evidence="2">
    <location>
        <begin position="332"/>
        <end position="353"/>
    </location>
</feature>
<proteinExistence type="predicted"/>
<gene>
    <name evidence="4" type="ORF">HC231_20470</name>
</gene>
<evidence type="ECO:0000259" key="3">
    <source>
        <dbReference type="Pfam" id="PF10145"/>
    </source>
</evidence>
<feature type="transmembrane region" description="Helical" evidence="2">
    <location>
        <begin position="376"/>
        <end position="409"/>
    </location>
</feature>
<evidence type="ECO:0000256" key="2">
    <source>
        <dbReference type="SAM" id="Phobius"/>
    </source>
</evidence>
<feature type="transmembrane region" description="Helical" evidence="2">
    <location>
        <begin position="463"/>
        <end position="483"/>
    </location>
</feature>
<name>A0ABX7UWC0_9GAMM</name>
<organism evidence="4 5">
    <name type="scientific">Brenneria izadpanahii</name>
    <dbReference type="NCBI Taxonomy" id="2722756"/>
    <lineage>
        <taxon>Bacteria</taxon>
        <taxon>Pseudomonadati</taxon>
        <taxon>Pseudomonadota</taxon>
        <taxon>Gammaproteobacteria</taxon>
        <taxon>Enterobacterales</taxon>
        <taxon>Pectobacteriaceae</taxon>
        <taxon>Brenneria</taxon>
    </lineage>
</organism>